<gene>
    <name evidence="1" type="ordered locus">Namu_3446</name>
</gene>
<dbReference type="Proteomes" id="UP000002218">
    <property type="component" value="Chromosome"/>
</dbReference>
<dbReference type="Gene3D" id="3.30.530.20">
    <property type="match status" value="1"/>
</dbReference>
<protein>
    <recommendedName>
        <fullName evidence="3">Polyketide cyclase/dehydrase</fullName>
    </recommendedName>
</protein>
<proteinExistence type="predicted"/>
<dbReference type="SUPFAM" id="SSF55961">
    <property type="entry name" value="Bet v1-like"/>
    <property type="match status" value="1"/>
</dbReference>
<dbReference type="InterPro" id="IPR023393">
    <property type="entry name" value="START-like_dom_sf"/>
</dbReference>
<evidence type="ECO:0000313" key="1">
    <source>
        <dbReference type="EMBL" id="ACV79773.1"/>
    </source>
</evidence>
<dbReference type="OrthoDB" id="3290460at2"/>
<dbReference type="KEGG" id="nml:Namu_3446"/>
<dbReference type="HOGENOM" id="CLU_127145_0_0_11"/>
<evidence type="ECO:0008006" key="3">
    <source>
        <dbReference type="Google" id="ProtNLM"/>
    </source>
</evidence>
<dbReference type="InterPro" id="IPR019587">
    <property type="entry name" value="Polyketide_cyclase/dehydratase"/>
</dbReference>
<dbReference type="InParanoid" id="C8XEM2"/>
<dbReference type="AlphaFoldDB" id="C8XEM2"/>
<keyword evidence="2" id="KW-1185">Reference proteome</keyword>
<dbReference type="Pfam" id="PF10604">
    <property type="entry name" value="Polyketide_cyc2"/>
    <property type="match status" value="1"/>
</dbReference>
<dbReference type="EMBL" id="CP001737">
    <property type="protein sequence ID" value="ACV79773.1"/>
    <property type="molecule type" value="Genomic_DNA"/>
</dbReference>
<dbReference type="eggNOG" id="COG2867">
    <property type="taxonomic scope" value="Bacteria"/>
</dbReference>
<sequence>MPVITTSVTTDLAPADVLRILTDFGPGRAEAFPNVDQSTLIVHEVGDTWADVTEGNKLGWERERYEWDAQAGTITAVTTDSNLWAAGSRWDYRLTPAGTGTEVQVRLERHAKGLLGHLVGAMIPLLGERTVRSGITRALSAH</sequence>
<accession>C8XEM2</accession>
<dbReference type="RefSeq" id="WP_015748639.1">
    <property type="nucleotide sequence ID" value="NC_013235.1"/>
</dbReference>
<evidence type="ECO:0000313" key="2">
    <source>
        <dbReference type="Proteomes" id="UP000002218"/>
    </source>
</evidence>
<dbReference type="STRING" id="479431.Namu_3446"/>
<reference evidence="2" key="1">
    <citation type="submission" date="2009-09" db="EMBL/GenBank/DDBJ databases">
        <title>The complete genome of Nakamurella multipartita DSM 44233.</title>
        <authorList>
            <consortium name="US DOE Joint Genome Institute (JGI-PGF)"/>
            <person name="Lucas S."/>
            <person name="Copeland A."/>
            <person name="Lapidus A."/>
            <person name="Glavina del Rio T."/>
            <person name="Dalin E."/>
            <person name="Tice H."/>
            <person name="Bruce D."/>
            <person name="Goodwin L."/>
            <person name="Pitluck S."/>
            <person name="Kyrpides N."/>
            <person name="Mavromatis K."/>
            <person name="Ivanova N."/>
            <person name="Ovchinnikova G."/>
            <person name="Sims D."/>
            <person name="Meincke L."/>
            <person name="Brettin T."/>
            <person name="Detter J.C."/>
            <person name="Han C."/>
            <person name="Larimer F."/>
            <person name="Land M."/>
            <person name="Hauser L."/>
            <person name="Markowitz V."/>
            <person name="Cheng J.-F."/>
            <person name="Hugenholtz P."/>
            <person name="Woyke T."/>
            <person name="Wu D."/>
            <person name="Klenk H.-P."/>
            <person name="Eisen J.A."/>
        </authorList>
    </citation>
    <scope>NUCLEOTIDE SEQUENCE [LARGE SCALE GENOMIC DNA]</scope>
    <source>
        <strain evidence="2">ATCC 700099 / DSM 44233 / CIP 104796 / JCM 9543 / NBRC 105858 / Y-104</strain>
    </source>
</reference>
<name>C8XEM2_NAKMY</name>
<organism evidence="1 2">
    <name type="scientific">Nakamurella multipartita (strain ATCC 700099 / DSM 44233 / CIP 104796 / JCM 9543 / NBRC 105858 / Y-104)</name>
    <name type="common">Microsphaera multipartita</name>
    <dbReference type="NCBI Taxonomy" id="479431"/>
    <lineage>
        <taxon>Bacteria</taxon>
        <taxon>Bacillati</taxon>
        <taxon>Actinomycetota</taxon>
        <taxon>Actinomycetes</taxon>
        <taxon>Nakamurellales</taxon>
        <taxon>Nakamurellaceae</taxon>
        <taxon>Nakamurella</taxon>
    </lineage>
</organism>
<reference evidence="1 2" key="2">
    <citation type="journal article" date="2010" name="Stand. Genomic Sci.">
        <title>Complete genome sequence of Nakamurella multipartita type strain (Y-104).</title>
        <authorList>
            <person name="Tice H."/>
            <person name="Mayilraj S."/>
            <person name="Sims D."/>
            <person name="Lapidus A."/>
            <person name="Nolan M."/>
            <person name="Lucas S."/>
            <person name="Glavina Del Rio T."/>
            <person name="Copeland A."/>
            <person name="Cheng J.F."/>
            <person name="Meincke L."/>
            <person name="Bruce D."/>
            <person name="Goodwin L."/>
            <person name="Pitluck S."/>
            <person name="Ivanova N."/>
            <person name="Mavromatis K."/>
            <person name="Ovchinnikova G."/>
            <person name="Pati A."/>
            <person name="Chen A."/>
            <person name="Palaniappan K."/>
            <person name="Land M."/>
            <person name="Hauser L."/>
            <person name="Chang Y.J."/>
            <person name="Jeffries C.D."/>
            <person name="Detter J.C."/>
            <person name="Brettin T."/>
            <person name="Rohde M."/>
            <person name="Goker M."/>
            <person name="Bristow J."/>
            <person name="Eisen J.A."/>
            <person name="Markowitz V."/>
            <person name="Hugenholtz P."/>
            <person name="Kyrpides N.C."/>
            <person name="Klenk H.P."/>
            <person name="Chen F."/>
        </authorList>
    </citation>
    <scope>NUCLEOTIDE SEQUENCE [LARGE SCALE GENOMIC DNA]</scope>
    <source>
        <strain evidence="2">ATCC 700099 / DSM 44233 / CIP 104796 / JCM 9543 / NBRC 105858 / Y-104</strain>
    </source>
</reference>